<gene>
    <name evidence="1" type="ORF">EA472_11065</name>
</gene>
<sequence length="79" mass="8625">MRVHDGAANTRARSRGVTVSVPTPVGAAAADTGLFSIPTRVSAVITDVRRTVLERHLTVRLPYRRSSDGSQQIVEIDRR</sequence>
<keyword evidence="2" id="KW-1185">Reference proteome</keyword>
<reference evidence="1 2" key="1">
    <citation type="submission" date="2018-10" db="EMBL/GenBank/DDBJ databases">
        <title>Natrarchaeobius chitinivorans gen. nov., sp. nov., and Natrarchaeobius haloalkaliphilus sp. nov., alkaliphilic, chitin-utilizing haloarchaea from hypersaline alkaline lakes.</title>
        <authorList>
            <person name="Sorokin D.Y."/>
            <person name="Elcheninov A.G."/>
            <person name="Kostrikina N.A."/>
            <person name="Bale N.J."/>
            <person name="Sinninghe Damste J.S."/>
            <person name="Khijniak T.V."/>
            <person name="Kublanov I.V."/>
            <person name="Toshchakov S.V."/>
        </authorList>
    </citation>
    <scope>NUCLEOTIDE SEQUENCE [LARGE SCALE GENOMIC DNA]</scope>
    <source>
        <strain evidence="1 2">AArcht7</strain>
    </source>
</reference>
<organism evidence="1 2">
    <name type="scientific">Natrarchaeobius chitinivorans</name>
    <dbReference type="NCBI Taxonomy" id="1679083"/>
    <lineage>
        <taxon>Archaea</taxon>
        <taxon>Methanobacteriati</taxon>
        <taxon>Methanobacteriota</taxon>
        <taxon>Stenosarchaea group</taxon>
        <taxon>Halobacteria</taxon>
        <taxon>Halobacteriales</taxon>
        <taxon>Natrialbaceae</taxon>
        <taxon>Natrarchaeobius</taxon>
    </lineage>
</organism>
<name>A0A3N6MRJ7_NATCH</name>
<dbReference type="EMBL" id="REFZ01000006">
    <property type="protein sequence ID" value="RQH00381.1"/>
    <property type="molecule type" value="Genomic_DNA"/>
</dbReference>
<dbReference type="AlphaFoldDB" id="A0A3N6MRJ7"/>
<proteinExistence type="predicted"/>
<evidence type="ECO:0000313" key="2">
    <source>
        <dbReference type="Proteomes" id="UP000281431"/>
    </source>
</evidence>
<accession>A0A3N6MRJ7</accession>
<comment type="caution">
    <text evidence="1">The sequence shown here is derived from an EMBL/GenBank/DDBJ whole genome shotgun (WGS) entry which is preliminary data.</text>
</comment>
<dbReference type="Proteomes" id="UP000281431">
    <property type="component" value="Unassembled WGS sequence"/>
</dbReference>
<evidence type="ECO:0000313" key="1">
    <source>
        <dbReference type="EMBL" id="RQH00381.1"/>
    </source>
</evidence>
<protein>
    <submittedName>
        <fullName evidence="1">Uncharacterized protein</fullName>
    </submittedName>
</protein>